<sequence>MSSLPMPALDHLIHLHPSVAAMESSIALYSSLGFLVTRGGNHADLLTTNALIVLPDGVYIELIAFLEYEAEGVDRGGETRQEWQLRREQHWWSGKKEGWIDWCLAGGVADGQVEASNARAQEQAQPLLPTSTTGATSPGLYKSPRAGGRTTLRGDQIKWKVTFPDDALTSYALPFWCEDVTPRSLRVPSLSLEDEGSAQNHTRSPKRSAHPNGALGIHSLLFLFNDDDDEEERFEEAVKAWSLLLPRESQSDSDSDSTFLLSTPSAAEHGSQSRTTSSSAPIKVQARHAQTKAERDWLAQCGGTGALYEVELRLQREGEVDRTASSSSRRLQEAGERFERLRSERERELGLGRMKFWYVA</sequence>
<dbReference type="InterPro" id="IPR025870">
    <property type="entry name" value="Glyoxalase-like_dom"/>
</dbReference>
<reference evidence="3 4" key="1">
    <citation type="journal article" date="2018" name="Mol. Biol. Evol.">
        <title>Broad Genomic Sampling Reveals a Smut Pathogenic Ancestry of the Fungal Clade Ustilaginomycotina.</title>
        <authorList>
            <person name="Kijpornyongpan T."/>
            <person name="Mondo S.J."/>
            <person name="Barry K."/>
            <person name="Sandor L."/>
            <person name="Lee J."/>
            <person name="Lipzen A."/>
            <person name="Pangilinan J."/>
            <person name="LaButti K."/>
            <person name="Hainaut M."/>
            <person name="Henrissat B."/>
            <person name="Grigoriev I.V."/>
            <person name="Spatafora J.W."/>
            <person name="Aime M.C."/>
        </authorList>
    </citation>
    <scope>NUCLEOTIDE SEQUENCE [LARGE SCALE GENOMIC DNA]</scope>
    <source>
        <strain evidence="3 4">MCA 4718</strain>
    </source>
</reference>
<dbReference type="GeneID" id="37011475"/>
<organism evidence="3 4">
    <name type="scientific">Pseudomicrostroma glucosiphilum</name>
    <dbReference type="NCBI Taxonomy" id="1684307"/>
    <lineage>
        <taxon>Eukaryota</taxon>
        <taxon>Fungi</taxon>
        <taxon>Dikarya</taxon>
        <taxon>Basidiomycota</taxon>
        <taxon>Ustilaginomycotina</taxon>
        <taxon>Exobasidiomycetes</taxon>
        <taxon>Microstromatales</taxon>
        <taxon>Microstromatales incertae sedis</taxon>
        <taxon>Pseudomicrostroma</taxon>
    </lineage>
</organism>
<dbReference type="PANTHER" id="PTHR40265:SF1">
    <property type="entry name" value="GLYOXALASE-LIKE DOMAIN-CONTAINING PROTEIN"/>
    <property type="match status" value="1"/>
</dbReference>
<feature type="domain" description="Glyoxalase-like" evidence="2">
    <location>
        <begin position="9"/>
        <end position="236"/>
    </location>
</feature>
<proteinExistence type="predicted"/>
<dbReference type="InterPro" id="IPR029068">
    <property type="entry name" value="Glyas_Bleomycin-R_OHBP_Dase"/>
</dbReference>
<protein>
    <recommendedName>
        <fullName evidence="2">Glyoxalase-like domain-containing protein</fullName>
    </recommendedName>
</protein>
<dbReference type="Proteomes" id="UP000245942">
    <property type="component" value="Unassembled WGS sequence"/>
</dbReference>
<evidence type="ECO:0000313" key="4">
    <source>
        <dbReference type="Proteomes" id="UP000245942"/>
    </source>
</evidence>
<feature type="compositionally biased region" description="Polar residues" evidence="1">
    <location>
        <begin position="121"/>
        <end position="136"/>
    </location>
</feature>
<accession>A0A316U6J4</accession>
<dbReference type="PANTHER" id="PTHR40265">
    <property type="entry name" value="BLL2707 PROTEIN"/>
    <property type="match status" value="1"/>
</dbReference>
<feature type="compositionally biased region" description="Polar residues" evidence="1">
    <location>
        <begin position="258"/>
        <end position="280"/>
    </location>
</feature>
<evidence type="ECO:0000259" key="2">
    <source>
        <dbReference type="Pfam" id="PF13468"/>
    </source>
</evidence>
<evidence type="ECO:0000313" key="3">
    <source>
        <dbReference type="EMBL" id="PWN20438.1"/>
    </source>
</evidence>
<feature type="region of interest" description="Disordered" evidence="1">
    <location>
        <begin position="248"/>
        <end position="288"/>
    </location>
</feature>
<evidence type="ECO:0000256" key="1">
    <source>
        <dbReference type="SAM" id="MobiDB-lite"/>
    </source>
</evidence>
<dbReference type="RefSeq" id="XP_025347598.1">
    <property type="nucleotide sequence ID" value="XM_025489741.1"/>
</dbReference>
<dbReference type="Gene3D" id="3.10.180.10">
    <property type="entry name" value="2,3-Dihydroxybiphenyl 1,2-Dioxygenase, domain 1"/>
    <property type="match status" value="1"/>
</dbReference>
<keyword evidence="4" id="KW-1185">Reference proteome</keyword>
<dbReference type="Pfam" id="PF13468">
    <property type="entry name" value="Glyoxalase_3"/>
    <property type="match status" value="1"/>
</dbReference>
<feature type="region of interest" description="Disordered" evidence="1">
    <location>
        <begin position="121"/>
        <end position="148"/>
    </location>
</feature>
<gene>
    <name evidence="3" type="ORF">BCV69DRAFT_209920</name>
</gene>
<dbReference type="EMBL" id="KZ819328">
    <property type="protein sequence ID" value="PWN20438.1"/>
    <property type="molecule type" value="Genomic_DNA"/>
</dbReference>
<dbReference type="OrthoDB" id="408973at2759"/>
<name>A0A316U6J4_9BASI</name>
<feature type="region of interest" description="Disordered" evidence="1">
    <location>
        <begin position="192"/>
        <end position="212"/>
    </location>
</feature>
<dbReference type="AlphaFoldDB" id="A0A316U6J4"/>